<dbReference type="AlphaFoldDB" id="A0A9N9PHB0"/>
<feature type="non-terminal residue" evidence="1">
    <location>
        <position position="58"/>
    </location>
</feature>
<proteinExistence type="predicted"/>
<organism evidence="1 2">
    <name type="scientific">Racocetra fulgida</name>
    <dbReference type="NCBI Taxonomy" id="60492"/>
    <lineage>
        <taxon>Eukaryota</taxon>
        <taxon>Fungi</taxon>
        <taxon>Fungi incertae sedis</taxon>
        <taxon>Mucoromycota</taxon>
        <taxon>Glomeromycotina</taxon>
        <taxon>Glomeromycetes</taxon>
        <taxon>Diversisporales</taxon>
        <taxon>Gigasporaceae</taxon>
        <taxon>Racocetra</taxon>
    </lineage>
</organism>
<feature type="non-terminal residue" evidence="1">
    <location>
        <position position="1"/>
    </location>
</feature>
<comment type="caution">
    <text evidence="1">The sequence shown here is derived from an EMBL/GenBank/DDBJ whole genome shotgun (WGS) entry which is preliminary data.</text>
</comment>
<dbReference type="Proteomes" id="UP000789396">
    <property type="component" value="Unassembled WGS sequence"/>
</dbReference>
<evidence type="ECO:0000313" key="2">
    <source>
        <dbReference type="Proteomes" id="UP000789396"/>
    </source>
</evidence>
<reference evidence="1" key="1">
    <citation type="submission" date="2021-06" db="EMBL/GenBank/DDBJ databases">
        <authorList>
            <person name="Kallberg Y."/>
            <person name="Tangrot J."/>
            <person name="Rosling A."/>
        </authorList>
    </citation>
    <scope>NUCLEOTIDE SEQUENCE</scope>
    <source>
        <strain evidence="1">IN212</strain>
    </source>
</reference>
<evidence type="ECO:0000313" key="1">
    <source>
        <dbReference type="EMBL" id="CAG8820234.1"/>
    </source>
</evidence>
<dbReference type="OrthoDB" id="10550071at2759"/>
<sequence>SYNIKIMLVDAAATLYFLDESTDADSIKLLDSIKKIPVLADTRLKSIDCDVNPSLQDP</sequence>
<gene>
    <name evidence="1" type="ORF">RFULGI_LOCUS19576</name>
</gene>
<dbReference type="EMBL" id="CAJVPZ010098685">
    <property type="protein sequence ID" value="CAG8820234.1"/>
    <property type="molecule type" value="Genomic_DNA"/>
</dbReference>
<name>A0A9N9PHB0_9GLOM</name>
<protein>
    <submittedName>
        <fullName evidence="1">19296_t:CDS:1</fullName>
    </submittedName>
</protein>
<keyword evidence="2" id="KW-1185">Reference proteome</keyword>
<accession>A0A9N9PHB0</accession>